<dbReference type="Proteomes" id="UP000248961">
    <property type="component" value="Unassembled WGS sequence"/>
</dbReference>
<dbReference type="PANTHER" id="PTHR31845">
    <property type="entry name" value="FINGER DOMAIN PROTEIN, PUTATIVE-RELATED"/>
    <property type="match status" value="1"/>
</dbReference>
<evidence type="ECO:0000259" key="8">
    <source>
        <dbReference type="PROSITE" id="PS50048"/>
    </source>
</evidence>
<dbReference type="CDD" id="cd12148">
    <property type="entry name" value="fungal_TF_MHR"/>
    <property type="match status" value="1"/>
</dbReference>
<dbReference type="CDD" id="cd00067">
    <property type="entry name" value="GAL4"/>
    <property type="match status" value="1"/>
</dbReference>
<reference evidence="9 10" key="1">
    <citation type="submission" date="2018-02" db="EMBL/GenBank/DDBJ databases">
        <title>The genomes of Aspergillus section Nigri reveals drivers in fungal speciation.</title>
        <authorList>
            <consortium name="DOE Joint Genome Institute"/>
            <person name="Vesth T.C."/>
            <person name="Nybo J."/>
            <person name="Theobald S."/>
            <person name="Brandl J."/>
            <person name="Frisvad J.C."/>
            <person name="Nielsen K.F."/>
            <person name="Lyhne E.K."/>
            <person name="Kogle M.E."/>
            <person name="Kuo A."/>
            <person name="Riley R."/>
            <person name="Clum A."/>
            <person name="Nolan M."/>
            <person name="Lipzen A."/>
            <person name="Salamov A."/>
            <person name="Henrissat B."/>
            <person name="Wiebenga A."/>
            <person name="De vries R.P."/>
            <person name="Grigoriev I.V."/>
            <person name="Mortensen U.H."/>
            <person name="Andersen M.R."/>
            <person name="Baker S.E."/>
        </authorList>
    </citation>
    <scope>NUCLEOTIDE SEQUENCE [LARGE SCALE GENOMIC DNA]</scope>
    <source>
        <strain evidence="9 10">CBS 101889</strain>
    </source>
</reference>
<evidence type="ECO:0000256" key="4">
    <source>
        <dbReference type="ARBA" id="ARBA00023125"/>
    </source>
</evidence>
<gene>
    <name evidence="9" type="ORF">BO97DRAFT_421124</name>
</gene>
<dbReference type="GO" id="GO:0000976">
    <property type="term" value="F:transcription cis-regulatory region binding"/>
    <property type="evidence" value="ECO:0007669"/>
    <property type="project" value="TreeGrafter"/>
</dbReference>
<dbReference type="EMBL" id="KZ824270">
    <property type="protein sequence ID" value="RAL15873.1"/>
    <property type="molecule type" value="Genomic_DNA"/>
</dbReference>
<feature type="region of interest" description="Disordered" evidence="7">
    <location>
        <begin position="32"/>
        <end position="57"/>
    </location>
</feature>
<dbReference type="Gene3D" id="4.10.240.10">
    <property type="entry name" value="Zn(2)-C6 fungal-type DNA-binding domain"/>
    <property type="match status" value="1"/>
</dbReference>
<dbReference type="GeneID" id="37200991"/>
<keyword evidence="3" id="KW-0805">Transcription regulation</keyword>
<comment type="subcellular location">
    <subcellularLocation>
        <location evidence="1">Nucleus</location>
    </subcellularLocation>
</comment>
<keyword evidence="6" id="KW-0539">Nucleus</keyword>
<evidence type="ECO:0000313" key="10">
    <source>
        <dbReference type="Proteomes" id="UP000248961"/>
    </source>
</evidence>
<proteinExistence type="predicted"/>
<feature type="region of interest" description="Disordered" evidence="7">
    <location>
        <begin position="74"/>
        <end position="123"/>
    </location>
</feature>
<protein>
    <recommendedName>
        <fullName evidence="8">Zn(2)-C6 fungal-type domain-containing protein</fullName>
    </recommendedName>
</protein>
<dbReference type="GO" id="GO:0005634">
    <property type="term" value="C:nucleus"/>
    <property type="evidence" value="ECO:0007669"/>
    <property type="project" value="UniProtKB-SubCell"/>
</dbReference>
<feature type="compositionally biased region" description="Basic residues" evidence="7">
    <location>
        <begin position="47"/>
        <end position="57"/>
    </location>
</feature>
<accession>A0A395I9H3</accession>
<evidence type="ECO:0000256" key="2">
    <source>
        <dbReference type="ARBA" id="ARBA00022833"/>
    </source>
</evidence>
<dbReference type="VEuPathDB" id="FungiDB:BO97DRAFT_421124"/>
<dbReference type="AlphaFoldDB" id="A0A395I9H3"/>
<dbReference type="InterPro" id="IPR001138">
    <property type="entry name" value="Zn2Cys6_DnaBD"/>
</dbReference>
<keyword evidence="10" id="KW-1185">Reference proteome</keyword>
<evidence type="ECO:0000256" key="3">
    <source>
        <dbReference type="ARBA" id="ARBA00023015"/>
    </source>
</evidence>
<dbReference type="OrthoDB" id="1600564at2759"/>
<evidence type="ECO:0000256" key="6">
    <source>
        <dbReference type="ARBA" id="ARBA00023242"/>
    </source>
</evidence>
<evidence type="ECO:0000256" key="1">
    <source>
        <dbReference type="ARBA" id="ARBA00004123"/>
    </source>
</evidence>
<evidence type="ECO:0000256" key="7">
    <source>
        <dbReference type="SAM" id="MobiDB-lite"/>
    </source>
</evidence>
<organism evidence="9 10">
    <name type="scientific">Aspergillus homomorphus (strain CBS 101889)</name>
    <dbReference type="NCBI Taxonomy" id="1450537"/>
    <lineage>
        <taxon>Eukaryota</taxon>
        <taxon>Fungi</taxon>
        <taxon>Dikarya</taxon>
        <taxon>Ascomycota</taxon>
        <taxon>Pezizomycotina</taxon>
        <taxon>Eurotiomycetes</taxon>
        <taxon>Eurotiomycetidae</taxon>
        <taxon>Eurotiales</taxon>
        <taxon>Aspergillaceae</taxon>
        <taxon>Aspergillus</taxon>
        <taxon>Aspergillus subgen. Circumdati</taxon>
    </lineage>
</organism>
<dbReference type="SUPFAM" id="SSF57701">
    <property type="entry name" value="Zn2/Cys6 DNA-binding domain"/>
    <property type="match status" value="1"/>
</dbReference>
<dbReference type="PROSITE" id="PS00463">
    <property type="entry name" value="ZN2_CY6_FUNGAL_1"/>
    <property type="match status" value="1"/>
</dbReference>
<feature type="domain" description="Zn(2)-C6 fungal-type" evidence="8">
    <location>
        <begin position="14"/>
        <end position="44"/>
    </location>
</feature>
<dbReference type="RefSeq" id="XP_025555027.1">
    <property type="nucleotide sequence ID" value="XM_025696702.1"/>
</dbReference>
<evidence type="ECO:0000256" key="5">
    <source>
        <dbReference type="ARBA" id="ARBA00023163"/>
    </source>
</evidence>
<name>A0A395I9H3_ASPHC</name>
<dbReference type="PROSITE" id="PS50048">
    <property type="entry name" value="ZN2_CY6_FUNGAL_2"/>
    <property type="match status" value="1"/>
</dbReference>
<dbReference type="STRING" id="1450537.A0A395I9H3"/>
<dbReference type="InterPro" id="IPR036864">
    <property type="entry name" value="Zn2-C6_fun-type_DNA-bd_sf"/>
</dbReference>
<dbReference type="GO" id="GO:0008270">
    <property type="term" value="F:zinc ion binding"/>
    <property type="evidence" value="ECO:0007669"/>
    <property type="project" value="InterPro"/>
</dbReference>
<feature type="compositionally biased region" description="Basic and acidic residues" evidence="7">
    <location>
        <begin position="33"/>
        <end position="46"/>
    </location>
</feature>
<sequence length="605" mass="66726">MDRDSPLSIPYGHACGTCARAKVRCIPRTPESPCERCLRLGKDCRPGSRRRRPKRLSKAAQLEQKMDGLMSLLQSTGQLPGGRHPPDSARQERADLPNPLRTPDTGIESDSSASPRQSPPTAIIAPSPAEAEAMLQSFRTEKLACLPLVHIPSTSTPADLQRESPFLWRCIVTTETKDAAQQALRCVDIRQTAAQIAMVDCDKSLDLLQGLLVHLAWISFQSYPPKSIMVMYCQIATALICELGLNRPSRTDIAMLPPVCNDLVPAPPKPPVPRPRTMNERRAVLGCFIVSSVIAQFLGRMEVMRWTPHMSESMEILSSSTESPHDATLAYLARARLLVERIREGPWNENSSSSGIPRAPLPFYMNSLQPQLTQFRIDIPATILNSHPLIFYILQAETTLYETALICPSTDSNNTPDALGSCRLDHLYACLASLRSFFDNLLTTPIPVYASFPIIQSILIAHCLVTLSRLTTADIPGWDTRLVRRTADVISISDQICDMLEQVVSLRMDDPDKDPFTKLAVTVRRLRATWAARLGEPAAATEHGLEEANQPLSGQQLPQHPGYSEQTQLQGQLPVSIGDLWDFDVFFAGSDSAWSMDAVTTGGFG</sequence>
<dbReference type="GO" id="GO:0000981">
    <property type="term" value="F:DNA-binding transcription factor activity, RNA polymerase II-specific"/>
    <property type="evidence" value="ECO:0007669"/>
    <property type="project" value="InterPro"/>
</dbReference>
<evidence type="ECO:0000313" key="9">
    <source>
        <dbReference type="EMBL" id="RAL15873.1"/>
    </source>
</evidence>
<dbReference type="GO" id="GO:0009893">
    <property type="term" value="P:positive regulation of metabolic process"/>
    <property type="evidence" value="ECO:0007669"/>
    <property type="project" value="UniProtKB-ARBA"/>
</dbReference>
<feature type="compositionally biased region" description="Basic and acidic residues" evidence="7">
    <location>
        <begin position="84"/>
        <end position="95"/>
    </location>
</feature>
<dbReference type="InterPro" id="IPR051089">
    <property type="entry name" value="prtT"/>
</dbReference>
<keyword evidence="4" id="KW-0238">DNA-binding</keyword>
<keyword evidence="2" id="KW-0862">Zinc</keyword>
<keyword evidence="5" id="KW-0804">Transcription</keyword>
<dbReference type="PANTHER" id="PTHR31845:SF32">
    <property type="entry name" value="MISCELLANEOUS ZN(II)2CYS6 TRANSCRIPTION FACTOR (EUROFUNG)-RELATED"/>
    <property type="match status" value="1"/>
</dbReference>